<gene>
    <name evidence="15" type="ORF">PCYB_094280</name>
</gene>
<evidence type="ECO:0000313" key="16">
    <source>
        <dbReference type="Proteomes" id="UP000006319"/>
    </source>
</evidence>
<feature type="domain" description="Subtilisin-like protease 2 prodomain" evidence="14">
    <location>
        <begin position="495"/>
        <end position="582"/>
    </location>
</feature>
<dbReference type="GeneID" id="14692998"/>
<feature type="compositionally biased region" description="Basic and acidic residues" evidence="11">
    <location>
        <begin position="32"/>
        <end position="59"/>
    </location>
</feature>
<sequence>MSVGRKSDIFSKLINHGNIENFDNLGEDEQEEKEKGKEAEEKGKEKENEEEEKEAKKPQEQAQPEQSDQQSGHKSLREEGSKSDSREKEGTQSNLSEPPPGGESPQEGGDNLEHGIEVVAGKGDDKSKGQEREKEKNLMGSKKEGEKTEKSNEEGSPKGDSLQGGDAEEGSALSAAGKAEEEEGEEEEGEEAEGEEEEGEEEEGEEEEDKNNQGNKYQLNEGENVAQEDIKTQKFDHYTIVTNSNDVLNDIRVDASDISKLSIESINIPYSEENKTVFTHQRHIVLTNKGNKKYRIVLMTKNPKFTELEDEPNEGAATNTFIERERMEKKKTPNGEGEHDNDRTNLYGGKGTLDFGKAYHSNRKGSGREMGTPSGTRNPNVEMHTAGGTGEGGIRGTINRLFSFLSFKVNRDEPVSGTGESKDGGGRDGGDGGKKGNDNGGDDRSERSDRSDRSDHSDRSDRPPRDDRTHDLYEILSADKLVDQYLLNLKNDALDKQELIFVLRGDLDLHSAYMKRVIKRSNAKFEQHIKKNFQQVDRIVYDVSSPINFLCFFVPTVFDMSNFHLLKEALLVLQRELERYMENWSFSNTYVTLDAPHVGGGESGAPADGRNDSHKGAHADIHKDAHVDSRADAHVDNRADGPTNRKARKFVKKKKKLYNGKYSFLRKFWSFDSIIAFARRMNKKNMDIEKEILNFLPKELREYSTWNLSVIRVFNAWFLAGYGNKNVKVCVIDSGVDKNHIDLMKNVYIPEYSEQYEMTEDFYDFMVKNPTDSSGHGTHVTGIVGGIANDLGMVGVAPNVTLISLRFIDGVKYGGSFHAIKAINVCILNKAPIINASWGSSKYDANIYLAVERLKYTFNGKGTVLVTAAGNESKNNDEHPLYPSSFKLPHVYSVASISKNFEISPFSNYGAKSVHIMAPGHHIYSTTPNNSYKINTGTSMAAPHVCGVNALIYSVCYNQGFIPPAEEVLDIVTRTSIKVISRSRKTINDSLVNAEAAVLTTLLGGLWMQMDCHFVKFNLEGGKKKHIPVVFSAYKKGIYETDIVMAVIPTDENSKVYGEILIPIRIVTDPKAENFKESPRNGKKMIIDENEASHDEVLSYICENALYNLYEVDSYSLVISLVLLFVAFILIILGTVVFIKRKRHSKYCDDEDHYHNIMRNSVIEHHHILGGSTNLALEMAKRSHVEKVRNNTRFSLVMGKQNACVFKERAHKTSNFENYRNL</sequence>
<keyword evidence="6" id="KW-0865">Zymogen</keyword>
<dbReference type="PROSITE" id="PS00137">
    <property type="entry name" value="SUBTILASE_HIS"/>
    <property type="match status" value="1"/>
</dbReference>
<feature type="active site" description="Charge relay system" evidence="9">
    <location>
        <position position="776"/>
    </location>
</feature>
<dbReference type="InterPro" id="IPR036852">
    <property type="entry name" value="Peptidase_S8/S53_dom_sf"/>
</dbReference>
<dbReference type="SUPFAM" id="SSF52743">
    <property type="entry name" value="Subtilisin-like"/>
    <property type="match status" value="1"/>
</dbReference>
<feature type="compositionally biased region" description="Acidic residues" evidence="11">
    <location>
        <begin position="180"/>
        <end position="209"/>
    </location>
</feature>
<evidence type="ECO:0000256" key="11">
    <source>
        <dbReference type="SAM" id="MobiDB-lite"/>
    </source>
</evidence>
<feature type="compositionally biased region" description="Basic and acidic residues" evidence="11">
    <location>
        <begin position="328"/>
        <end position="343"/>
    </location>
</feature>
<name>K6UTL2_PLACD</name>
<evidence type="ECO:0000256" key="9">
    <source>
        <dbReference type="PROSITE-ProRule" id="PRU01240"/>
    </source>
</evidence>
<keyword evidence="12" id="KW-0472">Membrane</keyword>
<dbReference type="eggNOG" id="KOG3525">
    <property type="taxonomic scope" value="Eukaryota"/>
</dbReference>
<keyword evidence="12" id="KW-1133">Transmembrane helix</keyword>
<feature type="region of interest" description="Disordered" evidence="11">
    <location>
        <begin position="13"/>
        <end position="221"/>
    </location>
</feature>
<evidence type="ECO:0000256" key="12">
    <source>
        <dbReference type="SAM" id="Phobius"/>
    </source>
</evidence>
<dbReference type="InterPro" id="IPR023827">
    <property type="entry name" value="Peptidase_S8_Asp-AS"/>
</dbReference>
<dbReference type="InterPro" id="IPR000209">
    <property type="entry name" value="Peptidase_S8/S53_dom"/>
</dbReference>
<reference evidence="15 16" key="1">
    <citation type="journal article" date="2012" name="Nat. Genet.">
        <title>Plasmodium cynomolgi genome sequences provide insight into Plasmodium vivax and the monkey malaria clade.</title>
        <authorList>
            <person name="Tachibana S."/>
            <person name="Sullivan S.A."/>
            <person name="Kawai S."/>
            <person name="Nakamura S."/>
            <person name="Kim H.R."/>
            <person name="Goto N."/>
            <person name="Arisue N."/>
            <person name="Palacpac N.M.Q."/>
            <person name="Honma H."/>
            <person name="Yagi M."/>
            <person name="Tougan T."/>
            <person name="Katakai Y."/>
            <person name="Kaneko O."/>
            <person name="Mita T."/>
            <person name="Kita K."/>
            <person name="Yasutomi Y."/>
            <person name="Sutton P.L."/>
            <person name="Shakhbatyan R."/>
            <person name="Horii T."/>
            <person name="Yasunaga T."/>
            <person name="Barnwell J.W."/>
            <person name="Escalante A.A."/>
            <person name="Carlton J.M."/>
            <person name="Tanabe K."/>
        </authorList>
    </citation>
    <scope>NUCLEOTIDE SEQUENCE [LARGE SCALE GENOMIC DNA]</scope>
    <source>
        <strain evidence="15 16">B</strain>
    </source>
</reference>
<dbReference type="InterPro" id="IPR051048">
    <property type="entry name" value="Peptidase_S8/S53_subtilisin"/>
</dbReference>
<dbReference type="GO" id="GO:0004252">
    <property type="term" value="F:serine-type endopeptidase activity"/>
    <property type="evidence" value="ECO:0007669"/>
    <property type="project" value="UniProtKB-UniRule"/>
</dbReference>
<keyword evidence="16" id="KW-1185">Reference proteome</keyword>
<dbReference type="Proteomes" id="UP000006319">
    <property type="component" value="Chromosome 9"/>
</dbReference>
<dbReference type="GO" id="GO:0006508">
    <property type="term" value="P:proteolysis"/>
    <property type="evidence" value="ECO:0007669"/>
    <property type="project" value="UniProtKB-KW"/>
</dbReference>
<evidence type="ECO:0000256" key="5">
    <source>
        <dbReference type="ARBA" id="ARBA00022825"/>
    </source>
</evidence>
<dbReference type="InterPro" id="IPR023828">
    <property type="entry name" value="Peptidase_S8_Ser-AS"/>
</dbReference>
<feature type="compositionally biased region" description="Basic and acidic residues" evidence="11">
    <location>
        <begin position="75"/>
        <end position="90"/>
    </location>
</feature>
<dbReference type="VEuPathDB" id="PlasmoDB:PCYB_094280"/>
<evidence type="ECO:0000259" key="13">
    <source>
        <dbReference type="Pfam" id="PF00082"/>
    </source>
</evidence>
<proteinExistence type="inferred from homology"/>
<dbReference type="InterPro" id="IPR022398">
    <property type="entry name" value="Peptidase_S8_His-AS"/>
</dbReference>
<dbReference type="RefSeq" id="XP_004222591.1">
    <property type="nucleotide sequence ID" value="XM_004222543.1"/>
</dbReference>
<dbReference type="EC" id="3.4.21.62" evidence="8"/>
<feature type="compositionally biased region" description="Low complexity" evidence="11">
    <location>
        <begin position="60"/>
        <end position="70"/>
    </location>
</feature>
<dbReference type="InterPro" id="IPR015500">
    <property type="entry name" value="Peptidase_S8_subtilisin-rel"/>
</dbReference>
<dbReference type="PANTHER" id="PTHR43399">
    <property type="entry name" value="SUBTILISIN-RELATED"/>
    <property type="match status" value="1"/>
</dbReference>
<dbReference type="Pfam" id="PF00082">
    <property type="entry name" value="Peptidase_S8"/>
    <property type="match status" value="1"/>
</dbReference>
<evidence type="ECO:0000256" key="3">
    <source>
        <dbReference type="ARBA" id="ARBA00022729"/>
    </source>
</evidence>
<keyword evidence="12" id="KW-0812">Transmembrane</keyword>
<dbReference type="Gene3D" id="3.30.70.2370">
    <property type="match status" value="1"/>
</dbReference>
<keyword evidence="4 9" id="KW-0378">Hydrolase</keyword>
<organism evidence="15 16">
    <name type="scientific">Plasmodium cynomolgi (strain B)</name>
    <dbReference type="NCBI Taxonomy" id="1120755"/>
    <lineage>
        <taxon>Eukaryota</taxon>
        <taxon>Sar</taxon>
        <taxon>Alveolata</taxon>
        <taxon>Apicomplexa</taxon>
        <taxon>Aconoidasida</taxon>
        <taxon>Haemosporida</taxon>
        <taxon>Plasmodiidae</taxon>
        <taxon>Plasmodium</taxon>
        <taxon>Plasmodium (Plasmodium)</taxon>
    </lineage>
</organism>
<evidence type="ECO:0000256" key="2">
    <source>
        <dbReference type="ARBA" id="ARBA00022670"/>
    </source>
</evidence>
<dbReference type="OMA" id="EYSTWNL"/>
<dbReference type="PhylomeDB" id="K6UTL2"/>
<feature type="domain" description="Peptidase S8/S53" evidence="13">
    <location>
        <begin position="725"/>
        <end position="962"/>
    </location>
</feature>
<dbReference type="AlphaFoldDB" id="K6UTL2"/>
<dbReference type="Gene3D" id="3.40.50.200">
    <property type="entry name" value="Peptidase S8/S53 domain"/>
    <property type="match status" value="1"/>
</dbReference>
<dbReference type="PROSITE" id="PS00136">
    <property type="entry name" value="SUBTILASE_ASP"/>
    <property type="match status" value="1"/>
</dbReference>
<feature type="active site" description="Charge relay system" evidence="9">
    <location>
        <position position="733"/>
    </location>
</feature>
<dbReference type="KEGG" id="pcy:PCYB_094280"/>
<feature type="region of interest" description="Disordered" evidence="11">
    <location>
        <begin position="328"/>
        <end position="395"/>
    </location>
</feature>
<evidence type="ECO:0000256" key="10">
    <source>
        <dbReference type="RuleBase" id="RU003355"/>
    </source>
</evidence>
<comment type="similarity">
    <text evidence="1 9 10">Belongs to the peptidase S8 family.</text>
</comment>
<feature type="active site" description="Charge relay system" evidence="9">
    <location>
        <position position="939"/>
    </location>
</feature>
<dbReference type="PANTHER" id="PTHR43399:SF4">
    <property type="entry name" value="CELL WALL-ASSOCIATED PROTEASE"/>
    <property type="match status" value="1"/>
</dbReference>
<keyword evidence="2 9" id="KW-0645">Protease</keyword>
<dbReference type="PROSITE" id="PS51892">
    <property type="entry name" value="SUBTILASE"/>
    <property type="match status" value="1"/>
</dbReference>
<keyword evidence="3" id="KW-0732">Signal</keyword>
<evidence type="ECO:0000256" key="6">
    <source>
        <dbReference type="ARBA" id="ARBA00023145"/>
    </source>
</evidence>
<dbReference type="OrthoDB" id="371436at2759"/>
<evidence type="ECO:0000259" key="14">
    <source>
        <dbReference type="Pfam" id="PF18513"/>
    </source>
</evidence>
<keyword evidence="5 9" id="KW-0720">Serine protease</keyword>
<protein>
    <recommendedName>
        <fullName evidence="8">subtilisin</fullName>
        <ecNumber evidence="8">3.4.21.62</ecNumber>
    </recommendedName>
</protein>
<evidence type="ECO:0000313" key="15">
    <source>
        <dbReference type="EMBL" id="GAB66644.1"/>
    </source>
</evidence>
<evidence type="ECO:0000256" key="7">
    <source>
        <dbReference type="ARBA" id="ARBA00023529"/>
    </source>
</evidence>
<evidence type="ECO:0000256" key="1">
    <source>
        <dbReference type="ARBA" id="ARBA00011073"/>
    </source>
</evidence>
<feature type="transmembrane region" description="Helical" evidence="12">
    <location>
        <begin position="1115"/>
        <end position="1139"/>
    </location>
</feature>
<accession>K6UTL2</accession>
<feature type="region of interest" description="Disordered" evidence="11">
    <location>
        <begin position="411"/>
        <end position="470"/>
    </location>
</feature>
<feature type="compositionally biased region" description="Basic and acidic residues" evidence="11">
    <location>
        <begin position="111"/>
        <end position="157"/>
    </location>
</feature>
<dbReference type="InterPro" id="IPR040935">
    <property type="entry name" value="Pro_sub2"/>
</dbReference>
<dbReference type="PRINTS" id="PR00723">
    <property type="entry name" value="SUBTILISIN"/>
</dbReference>
<evidence type="ECO:0000256" key="4">
    <source>
        <dbReference type="ARBA" id="ARBA00022801"/>
    </source>
</evidence>
<comment type="catalytic activity">
    <reaction evidence="7">
        <text>Hydrolysis of proteins with broad specificity for peptide bonds, and a preference for a large uncharged residue in P1. Hydrolyzes peptide amides.</text>
        <dbReference type="EC" id="3.4.21.62"/>
    </reaction>
</comment>
<dbReference type="EMBL" id="DF157101">
    <property type="protein sequence ID" value="GAB66644.1"/>
    <property type="molecule type" value="Genomic_DNA"/>
</dbReference>
<dbReference type="PROSITE" id="PS00138">
    <property type="entry name" value="SUBTILASE_SER"/>
    <property type="match status" value="1"/>
</dbReference>
<evidence type="ECO:0000256" key="8">
    <source>
        <dbReference type="ARBA" id="ARBA00023619"/>
    </source>
</evidence>
<dbReference type="Pfam" id="PF18513">
    <property type="entry name" value="Pro_sub2"/>
    <property type="match status" value="1"/>
</dbReference>